<evidence type="ECO:0000256" key="4">
    <source>
        <dbReference type="ARBA" id="ARBA00022801"/>
    </source>
</evidence>
<evidence type="ECO:0000256" key="6">
    <source>
        <dbReference type="ARBA" id="ARBA00023180"/>
    </source>
</evidence>
<name>A0A3M0AFH3_9GAMM</name>
<keyword evidence="1" id="KW-0540">Nuclease</keyword>
<dbReference type="CDD" id="cd11010">
    <property type="entry name" value="S1-P1_nuclease"/>
    <property type="match status" value="1"/>
</dbReference>
<protein>
    <submittedName>
        <fullName evidence="7">S1/P1 nuclease</fullName>
    </submittedName>
</protein>
<dbReference type="GO" id="GO:0004519">
    <property type="term" value="F:endonuclease activity"/>
    <property type="evidence" value="ECO:0007669"/>
    <property type="project" value="UniProtKB-KW"/>
</dbReference>
<dbReference type="GO" id="GO:0046872">
    <property type="term" value="F:metal ion binding"/>
    <property type="evidence" value="ECO:0007669"/>
    <property type="project" value="UniProtKB-KW"/>
</dbReference>
<dbReference type="AlphaFoldDB" id="A0A3M0AFH3"/>
<gene>
    <name evidence="7" type="ORF">DFR27_1030</name>
</gene>
<keyword evidence="8" id="KW-1185">Reference proteome</keyword>
<keyword evidence="5" id="KW-1015">Disulfide bond</keyword>
<keyword evidence="3" id="KW-0255">Endonuclease</keyword>
<accession>A0A3M0AFH3</accession>
<evidence type="ECO:0000313" key="8">
    <source>
        <dbReference type="Proteomes" id="UP000267187"/>
    </source>
</evidence>
<evidence type="ECO:0000256" key="2">
    <source>
        <dbReference type="ARBA" id="ARBA00022723"/>
    </source>
</evidence>
<keyword evidence="4" id="KW-0378">Hydrolase</keyword>
<dbReference type="SUPFAM" id="SSF48537">
    <property type="entry name" value="Phospholipase C/P1 nuclease"/>
    <property type="match status" value="1"/>
</dbReference>
<dbReference type="Proteomes" id="UP000267187">
    <property type="component" value="Unassembled WGS sequence"/>
</dbReference>
<dbReference type="PANTHER" id="PTHR33146">
    <property type="entry name" value="ENDONUCLEASE 4"/>
    <property type="match status" value="1"/>
</dbReference>
<dbReference type="RefSeq" id="WP_121876375.1">
    <property type="nucleotide sequence ID" value="NZ_REFJ01000002.1"/>
</dbReference>
<dbReference type="GO" id="GO:0006308">
    <property type="term" value="P:DNA catabolic process"/>
    <property type="evidence" value="ECO:0007669"/>
    <property type="project" value="InterPro"/>
</dbReference>
<reference evidence="7 8" key="1">
    <citation type="submission" date="2018-10" db="EMBL/GenBank/DDBJ databases">
        <title>Genomic Encyclopedia of Type Strains, Phase IV (KMG-IV): sequencing the most valuable type-strain genomes for metagenomic binning, comparative biology and taxonomic classification.</title>
        <authorList>
            <person name="Goeker M."/>
        </authorList>
    </citation>
    <scope>NUCLEOTIDE SEQUENCE [LARGE SCALE GENOMIC DNA]</scope>
    <source>
        <strain evidence="7 8">DSM 25080</strain>
    </source>
</reference>
<evidence type="ECO:0000256" key="3">
    <source>
        <dbReference type="ARBA" id="ARBA00022759"/>
    </source>
</evidence>
<dbReference type="OrthoDB" id="267579at2"/>
<dbReference type="Pfam" id="PF02265">
    <property type="entry name" value="S1-P1_nuclease"/>
    <property type="match status" value="1"/>
</dbReference>
<organism evidence="7 8">
    <name type="scientific">Umboniibacter marinipuniceus</name>
    <dbReference type="NCBI Taxonomy" id="569599"/>
    <lineage>
        <taxon>Bacteria</taxon>
        <taxon>Pseudomonadati</taxon>
        <taxon>Pseudomonadota</taxon>
        <taxon>Gammaproteobacteria</taxon>
        <taxon>Cellvibrionales</taxon>
        <taxon>Cellvibrionaceae</taxon>
        <taxon>Umboniibacter</taxon>
    </lineage>
</organism>
<dbReference type="InterPro" id="IPR008947">
    <property type="entry name" value="PLipase_C/P1_nuclease_dom_sf"/>
</dbReference>
<dbReference type="Gene3D" id="1.10.575.10">
    <property type="entry name" value="P1 Nuclease"/>
    <property type="match status" value="1"/>
</dbReference>
<proteinExistence type="predicted"/>
<keyword evidence="2" id="KW-0479">Metal-binding</keyword>
<evidence type="ECO:0000256" key="5">
    <source>
        <dbReference type="ARBA" id="ARBA00023157"/>
    </source>
</evidence>
<dbReference type="InterPro" id="IPR003154">
    <property type="entry name" value="S1/P1nuclease"/>
</dbReference>
<comment type="caution">
    <text evidence="7">The sequence shown here is derived from an EMBL/GenBank/DDBJ whole genome shotgun (WGS) entry which is preliminary data.</text>
</comment>
<evidence type="ECO:0000313" key="7">
    <source>
        <dbReference type="EMBL" id="RMA81225.1"/>
    </source>
</evidence>
<dbReference type="PANTHER" id="PTHR33146:SF26">
    <property type="entry name" value="ENDONUCLEASE 4"/>
    <property type="match status" value="1"/>
</dbReference>
<keyword evidence="6" id="KW-0325">Glycoprotein</keyword>
<evidence type="ECO:0000256" key="1">
    <source>
        <dbReference type="ARBA" id="ARBA00022722"/>
    </source>
</evidence>
<sequence>MNKSLLIASLPLVGALTVDAHAWGASGHRTVAKLADRYLTEEARAGIDEIIGSDNKLWELSTWPDEIRSDANTWRHTFPWHYVSIDDHEDIHGDFPRSSRGDILSGIDTMSQKINDSTLSTEDRWQALAFYVHFVGDIHQPLHVGNRSDRGGNAVRVDWFGQRSNLHTVWDSKIIDHWDLSFSELVEALDENITLTAHESAQAEPIEWAAESMILRNQCYERLDKNDGDYPDLGYEYAYYNGELVKDRLRLASYRLAYQLNTIFAAD</sequence>
<dbReference type="GO" id="GO:0016788">
    <property type="term" value="F:hydrolase activity, acting on ester bonds"/>
    <property type="evidence" value="ECO:0007669"/>
    <property type="project" value="InterPro"/>
</dbReference>
<dbReference type="GO" id="GO:0003676">
    <property type="term" value="F:nucleic acid binding"/>
    <property type="evidence" value="ECO:0007669"/>
    <property type="project" value="InterPro"/>
</dbReference>
<dbReference type="EMBL" id="REFJ01000002">
    <property type="protein sequence ID" value="RMA81225.1"/>
    <property type="molecule type" value="Genomic_DNA"/>
</dbReference>